<keyword evidence="1" id="KW-1185">Reference proteome</keyword>
<dbReference type="GeneID" id="112052396"/>
<dbReference type="Proteomes" id="UP001652582">
    <property type="component" value="Chromosome 2"/>
</dbReference>
<reference evidence="1" key="1">
    <citation type="submission" date="2025-05" db="UniProtKB">
        <authorList>
            <consortium name="RefSeq"/>
        </authorList>
    </citation>
    <scope>NUCLEOTIDE SEQUENCE [LARGE SCALE GENOMIC DNA]</scope>
</reference>
<accession>A0A6J1NQR2</accession>
<dbReference type="AlphaFoldDB" id="A0A6J1NQR2"/>
<name>A0A6J1NQR2_BICAN</name>
<dbReference type="OrthoDB" id="6881329at2759"/>
<evidence type="ECO:0000313" key="2">
    <source>
        <dbReference type="RefSeq" id="XP_023947213.2"/>
    </source>
</evidence>
<reference evidence="2" key="2">
    <citation type="submission" date="2025-08" db="UniProtKB">
        <authorList>
            <consortium name="RefSeq"/>
        </authorList>
    </citation>
    <scope>IDENTIFICATION</scope>
</reference>
<evidence type="ECO:0000313" key="1">
    <source>
        <dbReference type="Proteomes" id="UP001652582"/>
    </source>
</evidence>
<gene>
    <name evidence="2" type="primary">LOC112052396</name>
</gene>
<sequence length="755" mass="88661">MDWKRCFKFQHEVVDNLRVSFSSKKCMLSFWNKYQIFLLNEQELDSRNWPLIFLNTDFEICQLIIAEYLLCLDYEGTLFGYSLNLHQTATAHKRAKPDFRVLERNILRTKWYENEDLLFSLQLDSNELCIKTYKMKSSDDVNVKLKPQSHKKILNRNLFHSLNEIKREKCILSCFRVNESDYDGIKHIFKGRKNLLDQPFIIIMSFDKLTLYTVLVDLKFSGETLKPVKLLTSPSEINEVVFIKENAINIIVSLTSGTLIKHSLNKNFNTPNITHLNTGIHKLTVLNEKLIYTDGSTMWVATNTFSEPDTKLRQLFIRNAKDFTHIGNAGQIICTTYSNLVYTFNVNDEPCYLPVTDSDYYPAEHLFNNMGCLDRILKEVEKNDDVIKNIKKEENYITTLALSNRQDIMNEIIQSSIYVYENYEDILKDGLILNLTNKLKEYFDKNSFYFLIKMSAVLQQNHVDILANIFLDCKIHITILSEQQVLKTICMPVLDQLKNLNIVVPLKMTKSNITSLFFDIRIIKKIPKVLSCKENLWTALYYKQIALTPELFIKTDHCSNKIQLLKEPEDSIENLLYKASYKHHGHLFRIAKVSEDFFKWSFYIKLPNRYKEFLQNEMFYKEHFNTTKAKFLLKEISSEEFLNSRKNISFTIANERVDMEIINHGVSDSLSNNMIKVSSVNPRLALGIRNFFSNLAHNNFQTYQPGQEYINCFRFNILLKKTENTVNKCLTERLPFEEFSKIFEQFQMNLSQILV</sequence>
<dbReference type="KEGG" id="bany:112052396"/>
<protein>
    <submittedName>
        <fullName evidence="2">Uncharacterized protein LOC112052396 isoform X1</fullName>
    </submittedName>
</protein>
<proteinExistence type="predicted"/>
<dbReference type="RefSeq" id="XP_023947213.2">
    <property type="nucleotide sequence ID" value="XM_024091445.2"/>
</dbReference>
<organism evidence="1 2">
    <name type="scientific">Bicyclus anynana</name>
    <name type="common">Squinting bush brown butterfly</name>
    <dbReference type="NCBI Taxonomy" id="110368"/>
    <lineage>
        <taxon>Eukaryota</taxon>
        <taxon>Metazoa</taxon>
        <taxon>Ecdysozoa</taxon>
        <taxon>Arthropoda</taxon>
        <taxon>Hexapoda</taxon>
        <taxon>Insecta</taxon>
        <taxon>Pterygota</taxon>
        <taxon>Neoptera</taxon>
        <taxon>Endopterygota</taxon>
        <taxon>Lepidoptera</taxon>
        <taxon>Glossata</taxon>
        <taxon>Ditrysia</taxon>
        <taxon>Papilionoidea</taxon>
        <taxon>Nymphalidae</taxon>
        <taxon>Satyrinae</taxon>
        <taxon>Satyrini</taxon>
        <taxon>Mycalesina</taxon>
        <taxon>Bicyclus</taxon>
    </lineage>
</organism>